<sequence length="66" mass="7382">MNRHEQGLRTPVLALCPSIDITTAQLGFQELPANIDITPSYVRKSRRIGEQSLSKLIVETCRSELS</sequence>
<accession>A6JQ89</accession>
<reference evidence="2" key="1">
    <citation type="submission" date="2005-09" db="EMBL/GenBank/DDBJ databases">
        <authorList>
            <person name="Mural R.J."/>
            <person name="Li P.W."/>
            <person name="Adams M.D."/>
            <person name="Amanatides P.G."/>
            <person name="Baden-Tillson H."/>
            <person name="Barnstead M."/>
            <person name="Chin S.H."/>
            <person name="Dew I."/>
            <person name="Evans C.A."/>
            <person name="Ferriera S."/>
            <person name="Flanigan M."/>
            <person name="Fosler C."/>
            <person name="Glodek A."/>
            <person name="Gu Z."/>
            <person name="Holt R.A."/>
            <person name="Jennings D."/>
            <person name="Kraft C.L."/>
            <person name="Lu F."/>
            <person name="Nguyen T."/>
            <person name="Nusskern D.R."/>
            <person name="Pfannkoch C.M."/>
            <person name="Sitter C."/>
            <person name="Sutton G.G."/>
            <person name="Venter J.C."/>
            <person name="Wang Z."/>
            <person name="Woodage T."/>
            <person name="Zheng X.H."/>
            <person name="Zhong F."/>
        </authorList>
    </citation>
    <scope>NUCLEOTIDE SEQUENCE [LARGE SCALE GENOMIC DNA]</scope>
    <source>
        <strain>BN</strain>
        <strain evidence="2">Sprague-Dawley</strain>
    </source>
</reference>
<proteinExistence type="predicted"/>
<organism evidence="1 2">
    <name type="scientific">Rattus norvegicus</name>
    <name type="common">Rat</name>
    <dbReference type="NCBI Taxonomy" id="10116"/>
    <lineage>
        <taxon>Eukaryota</taxon>
        <taxon>Metazoa</taxon>
        <taxon>Chordata</taxon>
        <taxon>Craniata</taxon>
        <taxon>Vertebrata</taxon>
        <taxon>Euteleostomi</taxon>
        <taxon>Mammalia</taxon>
        <taxon>Eutheria</taxon>
        <taxon>Euarchontoglires</taxon>
        <taxon>Glires</taxon>
        <taxon>Rodentia</taxon>
        <taxon>Myomorpha</taxon>
        <taxon>Muroidea</taxon>
        <taxon>Muridae</taxon>
        <taxon>Murinae</taxon>
        <taxon>Rattus</taxon>
    </lineage>
</organism>
<feature type="non-terminal residue" evidence="1">
    <location>
        <position position="66"/>
    </location>
</feature>
<dbReference type="EMBL" id="CH473996">
    <property type="protein sequence ID" value="EDL98005.1"/>
    <property type="molecule type" value="Genomic_DNA"/>
</dbReference>
<protein>
    <submittedName>
        <fullName evidence="1">RCG23199</fullName>
    </submittedName>
</protein>
<dbReference type="Proteomes" id="UP000234681">
    <property type="component" value="Chromosome 14"/>
</dbReference>
<name>A6JQ89_RAT</name>
<evidence type="ECO:0000313" key="1">
    <source>
        <dbReference type="EMBL" id="EDL98005.1"/>
    </source>
</evidence>
<dbReference type="AlphaFoldDB" id="A6JQ89"/>
<gene>
    <name evidence="1" type="ORF">rCG_23199</name>
</gene>
<evidence type="ECO:0000313" key="2">
    <source>
        <dbReference type="Proteomes" id="UP000234681"/>
    </source>
</evidence>